<feature type="binding site" evidence="7">
    <location>
        <position position="243"/>
    </location>
    <ligand>
        <name>FMN</name>
        <dbReference type="ChEBI" id="CHEBI:58210"/>
    </ligand>
</feature>
<keyword evidence="4" id="KW-0560">Oxidoreductase</keyword>
<dbReference type="PIRSF" id="PIRSF000138">
    <property type="entry name" value="Al-hdrx_acd_dh"/>
    <property type="match status" value="1"/>
</dbReference>
<feature type="binding site" evidence="7">
    <location>
        <position position="129"/>
    </location>
    <ligand>
        <name>FMN</name>
        <dbReference type="ChEBI" id="CHEBI:58210"/>
    </ligand>
</feature>
<proteinExistence type="inferred from homology"/>
<evidence type="ECO:0000256" key="4">
    <source>
        <dbReference type="ARBA" id="ARBA00023002"/>
    </source>
</evidence>
<dbReference type="GO" id="GO:0010181">
    <property type="term" value="F:FMN binding"/>
    <property type="evidence" value="ECO:0007669"/>
    <property type="project" value="InterPro"/>
</dbReference>
<dbReference type="PANTHER" id="PTHR10578:SF149">
    <property type="entry name" value="2-HYDROXYACID OXIDASE 2"/>
    <property type="match status" value="1"/>
</dbReference>
<evidence type="ECO:0000256" key="6">
    <source>
        <dbReference type="PIRSR" id="PIRSR000138-1"/>
    </source>
</evidence>
<evidence type="ECO:0000256" key="5">
    <source>
        <dbReference type="ARBA" id="ARBA00024042"/>
    </source>
</evidence>
<feature type="binding site" evidence="7">
    <location>
        <position position="106"/>
    </location>
    <ligand>
        <name>FMN</name>
        <dbReference type="ChEBI" id="CHEBI:58210"/>
    </ligand>
</feature>
<feature type="binding site" evidence="7">
    <location>
        <begin position="329"/>
        <end position="330"/>
    </location>
    <ligand>
        <name>FMN</name>
        <dbReference type="ChEBI" id="CHEBI:58210"/>
    </ligand>
</feature>
<reference evidence="9" key="1">
    <citation type="journal article" date="2020" name="Front. Microbiol.">
        <title>Phenotypic and Genetic Characterization of the Cheese Ripening Yeast Geotrichum candidum.</title>
        <authorList>
            <person name="Perkins V."/>
            <person name="Vignola S."/>
            <person name="Lessard M.H."/>
            <person name="Plante P.L."/>
            <person name="Corbeil J."/>
            <person name="Dugat-Bony E."/>
            <person name="Frenette M."/>
            <person name="Labrie S."/>
        </authorList>
    </citation>
    <scope>NUCLEOTIDE SEQUENCE</scope>
    <source>
        <strain evidence="9">LMA-70</strain>
    </source>
</reference>
<feature type="binding site" evidence="7">
    <location>
        <position position="266"/>
    </location>
    <ligand>
        <name>FMN</name>
        <dbReference type="ChEBI" id="CHEBI:58210"/>
    </ligand>
</feature>
<dbReference type="CDD" id="cd02809">
    <property type="entry name" value="alpha_hydroxyacid_oxid_FMN"/>
    <property type="match status" value="1"/>
</dbReference>
<evidence type="ECO:0000256" key="3">
    <source>
        <dbReference type="ARBA" id="ARBA00022643"/>
    </source>
</evidence>
<gene>
    <name evidence="9" type="ORF">DV451_001235</name>
</gene>
<dbReference type="EMBL" id="QQZK01000018">
    <property type="protein sequence ID" value="KAF5103754.1"/>
    <property type="molecule type" value="Genomic_DNA"/>
</dbReference>
<feature type="binding site" evidence="7">
    <location>
        <position position="166"/>
    </location>
    <ligand>
        <name>glyoxylate</name>
        <dbReference type="ChEBI" id="CHEBI:36655"/>
    </ligand>
</feature>
<evidence type="ECO:0000256" key="1">
    <source>
        <dbReference type="ARBA" id="ARBA00001917"/>
    </source>
</evidence>
<sequence length="389" mass="42791">MSKIDEPQTLADLENLALSSTNYMNSSYWTTGSERDITLSNNFSAFDVYTIKPRVLVDVSTCDLSWNGWSLPVGYAPSGSQGLAHADGELATARAARAKNIPMVLSSYSSQALEDVVEAAGNQAPEFLQLYIFRDRKTTAEFVERAYRAGVKALLVTVDTPVLGKRPKLVKSKYKLPNHLDYGNFRGTPNAVRDPIQLINDKLELGKDTTETLSQNELDASLTWEDISWLKSITKGKMEIWLKGILTAEDTIKAIENGGVDGIWVSNHGGRQLDSAPGTLDMLPEIVHAARVIKGKTPKEFGIHIDGGVRTGSDIFKAIALGADFVWVGRPVIYGLSYDGQRGVELMTDILANELRITMQLSGVTHIKDIGPEYLLTWGPRFFPLKSNL</sequence>
<evidence type="ECO:0000259" key="8">
    <source>
        <dbReference type="PROSITE" id="PS51349"/>
    </source>
</evidence>
<protein>
    <recommendedName>
        <fullName evidence="8">FMN hydroxy acid dehydrogenase domain-containing protein</fullName>
    </recommendedName>
</protein>
<feature type="binding site" evidence="7">
    <location>
        <position position="28"/>
    </location>
    <ligand>
        <name>glyoxylate</name>
        <dbReference type="ChEBI" id="CHEBI:36655"/>
    </ligand>
</feature>
<feature type="binding site" evidence="7">
    <location>
        <position position="268"/>
    </location>
    <ligand>
        <name>glyoxylate</name>
        <dbReference type="ChEBI" id="CHEBI:36655"/>
    </ligand>
</feature>
<dbReference type="SUPFAM" id="SSF51395">
    <property type="entry name" value="FMN-linked oxidoreductases"/>
    <property type="match status" value="1"/>
</dbReference>
<dbReference type="PANTHER" id="PTHR10578">
    <property type="entry name" value="S -2-HYDROXY-ACID OXIDASE-RELATED"/>
    <property type="match status" value="1"/>
</dbReference>
<dbReference type="InterPro" id="IPR012133">
    <property type="entry name" value="Alpha-hydoxy_acid_DH_FMN"/>
</dbReference>
<dbReference type="InterPro" id="IPR013785">
    <property type="entry name" value="Aldolase_TIM"/>
</dbReference>
<keyword evidence="2 7" id="KW-0285">Flavoprotein</keyword>
<evidence type="ECO:0000313" key="9">
    <source>
        <dbReference type="EMBL" id="KAF5103754.1"/>
    </source>
</evidence>
<keyword evidence="3 7" id="KW-0288">FMN</keyword>
<feature type="binding site" evidence="7">
    <location>
        <position position="157"/>
    </location>
    <ligand>
        <name>FMN</name>
        <dbReference type="ChEBI" id="CHEBI:58210"/>
    </ligand>
</feature>
<feature type="binding site" evidence="7">
    <location>
        <position position="131"/>
    </location>
    <ligand>
        <name>glyoxylate</name>
        <dbReference type="ChEBI" id="CHEBI:36655"/>
    </ligand>
</feature>
<feature type="binding site" evidence="7">
    <location>
        <begin position="306"/>
        <end position="310"/>
    </location>
    <ligand>
        <name>FMN</name>
        <dbReference type="ChEBI" id="CHEBI:58210"/>
    </ligand>
</feature>
<evidence type="ECO:0000256" key="7">
    <source>
        <dbReference type="PIRSR" id="PIRSR000138-2"/>
    </source>
</evidence>
<comment type="caution">
    <text evidence="9">The sequence shown here is derived from an EMBL/GenBank/DDBJ whole genome shotgun (WGS) entry which is preliminary data.</text>
</comment>
<accession>A0A9P5G948</accession>
<dbReference type="Pfam" id="PF01070">
    <property type="entry name" value="FMN_dh"/>
    <property type="match status" value="1"/>
</dbReference>
<dbReference type="PROSITE" id="PS51349">
    <property type="entry name" value="FMN_HYDROXY_ACID_DH_2"/>
    <property type="match status" value="1"/>
</dbReference>
<dbReference type="GO" id="GO:0016614">
    <property type="term" value="F:oxidoreductase activity, acting on CH-OH group of donors"/>
    <property type="evidence" value="ECO:0007669"/>
    <property type="project" value="UniProtKB-ARBA"/>
</dbReference>
<name>A0A9P5G948_GEOCN</name>
<dbReference type="InterPro" id="IPR008259">
    <property type="entry name" value="FMN_hydac_DH_AS"/>
</dbReference>
<dbReference type="FunFam" id="3.20.20.70:FF:000029">
    <property type="entry name" value="L-lactate dehydrogenase"/>
    <property type="match status" value="1"/>
</dbReference>
<feature type="active site" description="Proton acceptor" evidence="6">
    <location>
        <position position="268"/>
    </location>
</feature>
<evidence type="ECO:0000256" key="2">
    <source>
        <dbReference type="ARBA" id="ARBA00022630"/>
    </source>
</evidence>
<dbReference type="PROSITE" id="PS00557">
    <property type="entry name" value="FMN_HYDROXY_ACID_DH_1"/>
    <property type="match status" value="1"/>
</dbReference>
<dbReference type="InterPro" id="IPR037396">
    <property type="entry name" value="FMN_HAD"/>
</dbReference>
<dbReference type="Proteomes" id="UP000750522">
    <property type="component" value="Unassembled WGS sequence"/>
</dbReference>
<dbReference type="InterPro" id="IPR000262">
    <property type="entry name" value="FMN-dep_DH"/>
</dbReference>
<feature type="binding site" evidence="7">
    <location>
        <begin position="77"/>
        <end position="79"/>
    </location>
    <ligand>
        <name>FMN</name>
        <dbReference type="ChEBI" id="CHEBI:58210"/>
    </ligand>
</feature>
<dbReference type="AlphaFoldDB" id="A0A9P5G948"/>
<comment type="similarity">
    <text evidence="5">Belongs to the FMN-dependent alpha-hydroxy acid dehydrogenase family.</text>
</comment>
<evidence type="ECO:0000313" key="10">
    <source>
        <dbReference type="Proteomes" id="UP000750522"/>
    </source>
</evidence>
<comment type="cofactor">
    <cofactor evidence="1">
        <name>FMN</name>
        <dbReference type="ChEBI" id="CHEBI:58210"/>
    </cofactor>
</comment>
<feature type="binding site" evidence="7">
    <location>
        <position position="271"/>
    </location>
    <ligand>
        <name>glyoxylate</name>
        <dbReference type="ChEBI" id="CHEBI:36655"/>
    </ligand>
</feature>
<reference evidence="9" key="2">
    <citation type="submission" date="2020-01" db="EMBL/GenBank/DDBJ databases">
        <authorList>
            <person name="Perkins V."/>
            <person name="Lessard M.-H."/>
            <person name="Dugat-Bony E."/>
            <person name="Frenette M."/>
            <person name="Labrie S."/>
        </authorList>
    </citation>
    <scope>NUCLEOTIDE SEQUENCE</scope>
    <source>
        <strain evidence="9">LMA-70</strain>
    </source>
</reference>
<dbReference type="Gene3D" id="3.20.20.70">
    <property type="entry name" value="Aldolase class I"/>
    <property type="match status" value="1"/>
</dbReference>
<organism evidence="9 10">
    <name type="scientific">Geotrichum candidum</name>
    <name type="common">Oospora lactis</name>
    <name type="synonym">Dipodascus geotrichum</name>
    <dbReference type="NCBI Taxonomy" id="1173061"/>
    <lineage>
        <taxon>Eukaryota</taxon>
        <taxon>Fungi</taxon>
        <taxon>Dikarya</taxon>
        <taxon>Ascomycota</taxon>
        <taxon>Saccharomycotina</taxon>
        <taxon>Dipodascomycetes</taxon>
        <taxon>Dipodascales</taxon>
        <taxon>Dipodascaceae</taxon>
        <taxon>Geotrichum</taxon>
    </lineage>
</organism>
<feature type="domain" description="FMN hydroxy acid dehydrogenase" evidence="8">
    <location>
        <begin position="2"/>
        <end position="380"/>
    </location>
</feature>